<proteinExistence type="predicted"/>
<reference evidence="2 3" key="1">
    <citation type="submission" date="2019-09" db="EMBL/GenBank/DDBJ databases">
        <title>Bird 10,000 Genomes (B10K) Project - Family phase.</title>
        <authorList>
            <person name="Zhang G."/>
        </authorList>
    </citation>
    <scope>NUCLEOTIDE SEQUENCE [LARGE SCALE GENOMIC DNA]</scope>
    <source>
        <strain evidence="2">B10K-DU-001-43</strain>
        <tissue evidence="2">Muscle</tissue>
    </source>
</reference>
<organism evidence="2 3">
    <name type="scientific">Formicarius rufipectus</name>
    <dbReference type="NCBI Taxonomy" id="1118560"/>
    <lineage>
        <taxon>Eukaryota</taxon>
        <taxon>Metazoa</taxon>
        <taxon>Chordata</taxon>
        <taxon>Craniata</taxon>
        <taxon>Vertebrata</taxon>
        <taxon>Euteleostomi</taxon>
        <taxon>Archelosauria</taxon>
        <taxon>Archosauria</taxon>
        <taxon>Dinosauria</taxon>
        <taxon>Saurischia</taxon>
        <taxon>Theropoda</taxon>
        <taxon>Coelurosauria</taxon>
        <taxon>Aves</taxon>
        <taxon>Neognathae</taxon>
        <taxon>Neoaves</taxon>
        <taxon>Telluraves</taxon>
        <taxon>Australaves</taxon>
        <taxon>Passeriformes</taxon>
        <taxon>Formicariidae</taxon>
        <taxon>Formicarius</taxon>
    </lineage>
</organism>
<dbReference type="OrthoDB" id="6103986at2759"/>
<feature type="compositionally biased region" description="Polar residues" evidence="1">
    <location>
        <begin position="1"/>
        <end position="11"/>
    </location>
</feature>
<dbReference type="AlphaFoldDB" id="A0A7L0NYX7"/>
<dbReference type="Proteomes" id="UP000520463">
    <property type="component" value="Unassembled WGS sequence"/>
</dbReference>
<feature type="non-terminal residue" evidence="2">
    <location>
        <position position="111"/>
    </location>
</feature>
<evidence type="ECO:0000313" key="3">
    <source>
        <dbReference type="Proteomes" id="UP000520463"/>
    </source>
</evidence>
<accession>A0A7L0NYX7</accession>
<evidence type="ECO:0000256" key="1">
    <source>
        <dbReference type="SAM" id="MobiDB-lite"/>
    </source>
</evidence>
<evidence type="ECO:0000313" key="2">
    <source>
        <dbReference type="EMBL" id="NXK98846.1"/>
    </source>
</evidence>
<dbReference type="GO" id="GO:0004386">
    <property type="term" value="F:helicase activity"/>
    <property type="evidence" value="ECO:0007669"/>
    <property type="project" value="UniProtKB-KW"/>
</dbReference>
<keyword evidence="2" id="KW-0067">ATP-binding</keyword>
<keyword evidence="2" id="KW-0347">Helicase</keyword>
<sequence>EQSAGLQQPTGIGQRPKPMACEELPLESLRRSTNSRKSSSETEFSDCCNAEKASVKSALPALPQPRKYKDKDIWPSRRSSEDRSAPPSVQPADSSGHPSPCARPSSPGSGK</sequence>
<feature type="region of interest" description="Disordered" evidence="1">
    <location>
        <begin position="1"/>
        <end position="111"/>
    </location>
</feature>
<name>A0A7L0NYX7_9PASS</name>
<keyword evidence="2" id="KW-0547">Nucleotide-binding</keyword>
<keyword evidence="3" id="KW-1185">Reference proteome</keyword>
<protein>
    <submittedName>
        <fullName evidence="2">YTDC2 helicase</fullName>
    </submittedName>
</protein>
<keyword evidence="2" id="KW-0378">Hydrolase</keyword>
<feature type="compositionally biased region" description="Basic and acidic residues" evidence="1">
    <location>
        <begin position="67"/>
        <end position="84"/>
    </location>
</feature>
<feature type="non-terminal residue" evidence="2">
    <location>
        <position position="1"/>
    </location>
</feature>
<comment type="caution">
    <text evidence="2">The sequence shown here is derived from an EMBL/GenBank/DDBJ whole genome shotgun (WGS) entry which is preliminary data.</text>
</comment>
<dbReference type="EMBL" id="VXAU01011262">
    <property type="protein sequence ID" value="NXK98846.1"/>
    <property type="molecule type" value="Genomic_DNA"/>
</dbReference>
<gene>
    <name evidence="2" type="primary">Ythdc2_1</name>
    <name evidence="2" type="ORF">FORRUF_R14467</name>
</gene>